<evidence type="ECO:0000313" key="6">
    <source>
        <dbReference type="EMBL" id="PWF41884.1"/>
    </source>
</evidence>
<evidence type="ECO:0000256" key="2">
    <source>
        <dbReference type="ARBA" id="ARBA00022723"/>
    </source>
</evidence>
<evidence type="ECO:0000256" key="3">
    <source>
        <dbReference type="ARBA" id="ARBA00023004"/>
    </source>
</evidence>
<dbReference type="GO" id="GO:0046872">
    <property type="term" value="F:metal ion binding"/>
    <property type="evidence" value="ECO:0007669"/>
    <property type="project" value="UniProtKB-KW"/>
</dbReference>
<gene>
    <name evidence="6" type="ORF">C7C56_023775</name>
</gene>
<evidence type="ECO:0000256" key="4">
    <source>
        <dbReference type="PROSITE-ProRule" id="PRU00433"/>
    </source>
</evidence>
<dbReference type="InterPro" id="IPR036909">
    <property type="entry name" value="Cyt_c-like_dom_sf"/>
</dbReference>
<keyword evidence="1 4" id="KW-0349">Heme</keyword>
<dbReference type="InterPro" id="IPR051459">
    <property type="entry name" value="Cytochrome_c-type_DH"/>
</dbReference>
<dbReference type="Pfam" id="PF00034">
    <property type="entry name" value="Cytochrom_C"/>
    <property type="match status" value="2"/>
</dbReference>
<sequence length="300" mass="31535">MNIWLKRSAVTFGMLGAVALATVLLGKHLGERKMQRVMLVSVEPVEVLTDGAHIAQGRYLFNTRGCASCHGANGAGLQVMKDEGLLVVAPNITGGAHSAISDYNTSDWVRTLRHGVKPNGNPVMIMPSEDFNRLSNTDLGSLLGFVQQLPPVAGRKAVVELPVKLKLMYAFGMFRDASQKIDHSLPPAAPVLAAASLEHGAYVANNCISCHGATLNGGRIAGSPASWPDAANLTPGPGGVMARYPTAAAFMAMLRSGKRPDGSAVNQAMPFDALGEMNDTDVAALHMYLASLPPRTPGGN</sequence>
<keyword evidence="7" id="KW-1185">Reference proteome</keyword>
<keyword evidence="3 4" id="KW-0408">Iron</keyword>
<proteinExistence type="predicted"/>
<dbReference type="InterPro" id="IPR009056">
    <property type="entry name" value="Cyt_c-like_dom"/>
</dbReference>
<dbReference type="AlphaFoldDB" id="A0A2U2HEC9"/>
<dbReference type="PROSITE" id="PS51007">
    <property type="entry name" value="CYTC"/>
    <property type="match status" value="2"/>
</dbReference>
<dbReference type="GO" id="GO:0009055">
    <property type="term" value="F:electron transfer activity"/>
    <property type="evidence" value="ECO:0007669"/>
    <property type="project" value="InterPro"/>
</dbReference>
<dbReference type="GO" id="GO:0020037">
    <property type="term" value="F:heme binding"/>
    <property type="evidence" value="ECO:0007669"/>
    <property type="project" value="InterPro"/>
</dbReference>
<dbReference type="Gene3D" id="1.10.760.10">
    <property type="entry name" value="Cytochrome c-like domain"/>
    <property type="match status" value="2"/>
</dbReference>
<dbReference type="EMBL" id="PXWF02000306">
    <property type="protein sequence ID" value="PWF41884.1"/>
    <property type="molecule type" value="Genomic_DNA"/>
</dbReference>
<keyword evidence="2 4" id="KW-0479">Metal-binding</keyword>
<dbReference type="SUPFAM" id="SSF46626">
    <property type="entry name" value="Cytochrome c"/>
    <property type="match status" value="2"/>
</dbReference>
<accession>A0A2U2HEC9</accession>
<comment type="caution">
    <text evidence="6">The sequence shown here is derived from an EMBL/GenBank/DDBJ whole genome shotgun (WGS) entry which is preliminary data.</text>
</comment>
<evidence type="ECO:0000256" key="1">
    <source>
        <dbReference type="ARBA" id="ARBA00022617"/>
    </source>
</evidence>
<evidence type="ECO:0000259" key="5">
    <source>
        <dbReference type="PROSITE" id="PS51007"/>
    </source>
</evidence>
<dbReference type="Proteomes" id="UP000241421">
    <property type="component" value="Unassembled WGS sequence"/>
</dbReference>
<protein>
    <submittedName>
        <fullName evidence="6">Cytochrome C</fullName>
    </submittedName>
</protein>
<dbReference type="OrthoDB" id="9809720at2"/>
<feature type="domain" description="Cytochrome c" evidence="5">
    <location>
        <begin position="52"/>
        <end position="150"/>
    </location>
</feature>
<reference evidence="6 7" key="1">
    <citation type="submission" date="2018-04" db="EMBL/GenBank/DDBJ databases">
        <title>Massilia violaceinigra sp. nov., a novel purple-pigmented bacterium isolated from Tianshan glacier, Xinjiang, China.</title>
        <authorList>
            <person name="Wang H."/>
        </authorList>
    </citation>
    <scope>NUCLEOTIDE SEQUENCE [LARGE SCALE GENOMIC DNA]</scope>
    <source>
        <strain evidence="6 7">B448-2</strain>
    </source>
</reference>
<evidence type="ECO:0000313" key="7">
    <source>
        <dbReference type="Proteomes" id="UP000241421"/>
    </source>
</evidence>
<organism evidence="6 7">
    <name type="scientific">Massilia glaciei</name>
    <dbReference type="NCBI Taxonomy" id="1524097"/>
    <lineage>
        <taxon>Bacteria</taxon>
        <taxon>Pseudomonadati</taxon>
        <taxon>Pseudomonadota</taxon>
        <taxon>Betaproteobacteria</taxon>
        <taxon>Burkholderiales</taxon>
        <taxon>Oxalobacteraceae</taxon>
        <taxon>Telluria group</taxon>
        <taxon>Massilia</taxon>
    </lineage>
</organism>
<name>A0A2U2HEC9_9BURK</name>
<dbReference type="PANTHER" id="PTHR35008">
    <property type="entry name" value="BLL4482 PROTEIN-RELATED"/>
    <property type="match status" value="1"/>
</dbReference>
<dbReference type="PANTHER" id="PTHR35008:SF4">
    <property type="entry name" value="BLL4482 PROTEIN"/>
    <property type="match status" value="1"/>
</dbReference>
<feature type="domain" description="Cytochrome c" evidence="5">
    <location>
        <begin position="195"/>
        <end position="293"/>
    </location>
</feature>
<dbReference type="RefSeq" id="WP_106759839.1">
    <property type="nucleotide sequence ID" value="NZ_PXWF02000306.1"/>
</dbReference>